<sequence>MWLRKNVDLIALVISCVALVHSYFSTQQQNEIAKKTYAYEVSKTNVNISGMLIPVPSSYFELQSVSKNEVFFVVEYEWIINNSGGQADYISSINLLTASLDNHVFTLKCSQQCELTAFREGVALDYPLVVNSNEVIKFRVSIPYQISISSDIELQELIGKKINLPSFDSIESAEELEINAMILKDKVQSQAGYVIQINLHKTGAPLRYSLGKFGDGSFINIPTNLVENEI</sequence>
<protein>
    <submittedName>
        <fullName evidence="1">Uncharacterized protein</fullName>
    </submittedName>
</protein>
<name>A0A844P849_ALIFS</name>
<gene>
    <name evidence="1" type="ORF">GNP88_20705</name>
</gene>
<reference evidence="1 2" key="1">
    <citation type="submission" date="2019-11" db="EMBL/GenBank/DDBJ databases">
        <title>Using colonization assays and comparative genomics to discover symbiosis behaviors and factors in Vibrio fischeri.</title>
        <authorList>
            <person name="Bongrand C."/>
            <person name="Moriano-Gutierrez S."/>
            <person name="Arevalo P."/>
            <person name="Mcfall-Ngai M."/>
            <person name="Visick K."/>
            <person name="Polz M.F."/>
            <person name="Ruby E.G."/>
        </authorList>
    </citation>
    <scope>NUCLEOTIDE SEQUENCE [LARGE SCALE GENOMIC DNA]</scope>
    <source>
        <strain evidence="2">emors.4.1</strain>
    </source>
</reference>
<proteinExistence type="predicted"/>
<accession>A0A844P849</accession>
<dbReference type="EMBL" id="WOBN01000064">
    <property type="protein sequence ID" value="MUK51510.1"/>
    <property type="molecule type" value="Genomic_DNA"/>
</dbReference>
<comment type="caution">
    <text evidence="1">The sequence shown here is derived from an EMBL/GenBank/DDBJ whole genome shotgun (WGS) entry which is preliminary data.</text>
</comment>
<organism evidence="1 2">
    <name type="scientific">Aliivibrio fischeri</name>
    <name type="common">Vibrio fischeri</name>
    <dbReference type="NCBI Taxonomy" id="668"/>
    <lineage>
        <taxon>Bacteria</taxon>
        <taxon>Pseudomonadati</taxon>
        <taxon>Pseudomonadota</taxon>
        <taxon>Gammaproteobacteria</taxon>
        <taxon>Vibrionales</taxon>
        <taxon>Vibrionaceae</taxon>
        <taxon>Aliivibrio</taxon>
    </lineage>
</organism>
<dbReference type="RefSeq" id="WP_155656803.1">
    <property type="nucleotide sequence ID" value="NZ_WOBN01000064.1"/>
</dbReference>
<dbReference type="Proteomes" id="UP000448038">
    <property type="component" value="Unassembled WGS sequence"/>
</dbReference>
<evidence type="ECO:0000313" key="1">
    <source>
        <dbReference type="EMBL" id="MUK51510.1"/>
    </source>
</evidence>
<dbReference type="AlphaFoldDB" id="A0A844P849"/>
<evidence type="ECO:0000313" key="2">
    <source>
        <dbReference type="Proteomes" id="UP000448038"/>
    </source>
</evidence>